<evidence type="ECO:0000256" key="2">
    <source>
        <dbReference type="SAM" id="Phobius"/>
    </source>
</evidence>
<dbReference type="GeneID" id="96081503"/>
<dbReference type="RefSeq" id="XP_069311423.1">
    <property type="nucleotide sequence ID" value="XM_069446443.1"/>
</dbReference>
<evidence type="ECO:0000256" key="1">
    <source>
        <dbReference type="SAM" id="MobiDB-lite"/>
    </source>
</evidence>
<feature type="region of interest" description="Disordered" evidence="1">
    <location>
        <begin position="135"/>
        <end position="155"/>
    </location>
</feature>
<keyword evidence="4" id="KW-1185">Reference proteome</keyword>
<evidence type="ECO:0000313" key="3">
    <source>
        <dbReference type="EMBL" id="KAL1800839.1"/>
    </source>
</evidence>
<feature type="transmembrane region" description="Helical" evidence="2">
    <location>
        <begin position="74"/>
        <end position="99"/>
    </location>
</feature>
<accession>A0ABR3UYV1</accession>
<keyword evidence="2" id="KW-0812">Transmembrane</keyword>
<protein>
    <recommendedName>
        <fullName evidence="5">Apple domain-containing protein</fullName>
    </recommendedName>
</protein>
<dbReference type="EMBL" id="JBHGVX010000001">
    <property type="protein sequence ID" value="KAL1800839.1"/>
    <property type="molecule type" value="Genomic_DNA"/>
</dbReference>
<proteinExistence type="predicted"/>
<sequence>MCRMQRSTRIPIRTSRLSNAFYRDHRRQTSTHILGLVPHFGYTIALTVPNRSLRLAANYMYNGQIGIGKRRRKYWFTISMSFVIVAALVGTSIGGALVVQEQADKKAAALAAEQAAQSSSMMLGATPTFKSTSASASDAISNSPTSNPSGASGNTATDYTARPFGAIQSINTTCPSTLLISSQLEGKTSDISGAYRYSCLDSTNILDSTLMSFTAYTLEQCVDACSQYSAMDNSSNNTCKAAVISSDFGRKYETANGANCWLKSGAGNASTGQNGYTAAVLREA</sequence>
<evidence type="ECO:0008006" key="5">
    <source>
        <dbReference type="Google" id="ProtNLM"/>
    </source>
</evidence>
<dbReference type="Proteomes" id="UP001578633">
    <property type="component" value="Chromosome 1"/>
</dbReference>
<gene>
    <name evidence="3" type="ORF">ACET3X_001181</name>
</gene>
<evidence type="ECO:0000313" key="4">
    <source>
        <dbReference type="Proteomes" id="UP001578633"/>
    </source>
</evidence>
<keyword evidence="2" id="KW-0472">Membrane</keyword>
<comment type="caution">
    <text evidence="3">The sequence shown here is derived from an EMBL/GenBank/DDBJ whole genome shotgun (WGS) entry which is preliminary data.</text>
</comment>
<reference evidence="3 4" key="1">
    <citation type="submission" date="2024-09" db="EMBL/GenBank/DDBJ databases">
        <title>T2T genomes of carrot and Alternaria dauci and their utility for understanding host-pathogen interaction during carrot leaf blight disease.</title>
        <authorList>
            <person name="Liu W."/>
            <person name="Xu S."/>
            <person name="Ou C."/>
            <person name="Liu X."/>
            <person name="Zhuang F."/>
            <person name="Deng X.W."/>
        </authorList>
    </citation>
    <scope>NUCLEOTIDE SEQUENCE [LARGE SCALE GENOMIC DNA]</scope>
    <source>
        <strain evidence="3 4">A2016</strain>
    </source>
</reference>
<name>A0ABR3UYV1_9PLEO</name>
<organism evidence="3 4">
    <name type="scientific">Alternaria dauci</name>
    <dbReference type="NCBI Taxonomy" id="48095"/>
    <lineage>
        <taxon>Eukaryota</taxon>
        <taxon>Fungi</taxon>
        <taxon>Dikarya</taxon>
        <taxon>Ascomycota</taxon>
        <taxon>Pezizomycotina</taxon>
        <taxon>Dothideomycetes</taxon>
        <taxon>Pleosporomycetidae</taxon>
        <taxon>Pleosporales</taxon>
        <taxon>Pleosporineae</taxon>
        <taxon>Pleosporaceae</taxon>
        <taxon>Alternaria</taxon>
        <taxon>Alternaria sect. Porri</taxon>
    </lineage>
</organism>
<keyword evidence="2" id="KW-1133">Transmembrane helix</keyword>